<organism evidence="1 2">
    <name type="scientific">Acidovorax benzenivorans</name>
    <dbReference type="NCBI Taxonomy" id="2987520"/>
    <lineage>
        <taxon>Bacteria</taxon>
        <taxon>Pseudomonadati</taxon>
        <taxon>Pseudomonadota</taxon>
        <taxon>Betaproteobacteria</taxon>
        <taxon>Burkholderiales</taxon>
        <taxon>Comamonadaceae</taxon>
        <taxon>Acidovorax</taxon>
    </lineage>
</organism>
<dbReference type="Proteomes" id="UP001148932">
    <property type="component" value="Unassembled WGS sequence"/>
</dbReference>
<proteinExistence type="predicted"/>
<dbReference type="Gene3D" id="3.20.20.140">
    <property type="entry name" value="Metal-dependent hydrolases"/>
    <property type="match status" value="1"/>
</dbReference>
<evidence type="ECO:0000313" key="1">
    <source>
        <dbReference type="EMBL" id="MDD2180633.1"/>
    </source>
</evidence>
<dbReference type="InterPro" id="IPR001130">
    <property type="entry name" value="TatD-like"/>
</dbReference>
<protein>
    <submittedName>
        <fullName evidence="1">TatD family hydrolase</fullName>
    </submittedName>
</protein>
<dbReference type="GO" id="GO:0016787">
    <property type="term" value="F:hydrolase activity"/>
    <property type="evidence" value="ECO:0007669"/>
    <property type="project" value="UniProtKB-KW"/>
</dbReference>
<dbReference type="InterPro" id="IPR049677">
    <property type="entry name" value="QatD"/>
</dbReference>
<dbReference type="CDD" id="cd01310">
    <property type="entry name" value="TatD_DNAse"/>
    <property type="match status" value="1"/>
</dbReference>
<dbReference type="SUPFAM" id="SSF51556">
    <property type="entry name" value="Metallo-dependent hydrolases"/>
    <property type="match status" value="1"/>
</dbReference>
<comment type="caution">
    <text evidence="1">The sequence shown here is derived from an EMBL/GenBank/DDBJ whole genome shotgun (WGS) entry which is preliminary data.</text>
</comment>
<keyword evidence="2" id="KW-1185">Reference proteome</keyword>
<reference evidence="1" key="1">
    <citation type="submission" date="2022-10" db="EMBL/GenBank/DDBJ databases">
        <title>Description of microaerobic benzene degrading bacteria.</title>
        <authorList>
            <person name="Bedics A."/>
            <person name="Tancsics A."/>
            <person name="Banerjee S."/>
        </authorList>
    </citation>
    <scope>NUCLEOTIDE SEQUENCE</scope>
    <source>
        <strain evidence="1">D2M1</strain>
    </source>
</reference>
<sequence>MVTTKGLVDFHCHLDLYPDHQVAVQEAENAGVFTLAVTTTPRAWPRNHELAQRTRHVRAALGLHPQLVAERAGELDLWDRYLSETRYVGEVGLDAGPRFYKSIDIQKRVFQHVLQRCAEAGGKVITVHSVRAAKIVLDHIESYLPPARGKVVLHWFTGTKAEATRALELGCYFSINAAMLDTPRHVAMVTALPLNKLLTETDGPFTKTGLRPSRPEDVTVVVELLSRLHNVLPATIAETVRCNLRSLLDHGEQISPSA</sequence>
<dbReference type="PANTHER" id="PTHR46124:SF2">
    <property type="entry name" value="D-AMINOACYL-TRNA DEACYLASE"/>
    <property type="match status" value="1"/>
</dbReference>
<name>A0ABT5S3T2_9BURK</name>
<gene>
    <name evidence="1" type="ORF">OIN59_24630</name>
</gene>
<dbReference type="PANTHER" id="PTHR46124">
    <property type="entry name" value="D-AMINOACYL-TRNA DEACYLASE"/>
    <property type="match status" value="1"/>
</dbReference>
<evidence type="ECO:0000313" key="2">
    <source>
        <dbReference type="Proteomes" id="UP001148932"/>
    </source>
</evidence>
<dbReference type="NCBIfam" id="NF041926">
    <property type="entry name" value="QatD"/>
    <property type="match status" value="1"/>
</dbReference>
<dbReference type="InterPro" id="IPR032466">
    <property type="entry name" value="Metal_Hydrolase"/>
</dbReference>
<dbReference type="Pfam" id="PF01026">
    <property type="entry name" value="TatD_DNase"/>
    <property type="match status" value="1"/>
</dbReference>
<dbReference type="EMBL" id="JAPCKI010000027">
    <property type="protein sequence ID" value="MDD2180633.1"/>
    <property type="molecule type" value="Genomic_DNA"/>
</dbReference>
<accession>A0ABT5S3T2</accession>
<dbReference type="PIRSF" id="PIRSF005902">
    <property type="entry name" value="DNase_TatD"/>
    <property type="match status" value="1"/>
</dbReference>
<keyword evidence="1" id="KW-0378">Hydrolase</keyword>